<dbReference type="Proteomes" id="UP000516412">
    <property type="component" value="Chromosome"/>
</dbReference>
<evidence type="ECO:0000313" key="1">
    <source>
        <dbReference type="EMBL" id="QNT59647.1"/>
    </source>
</evidence>
<keyword evidence="2" id="KW-1185">Reference proteome</keyword>
<dbReference type="AlphaFoldDB" id="A0A7H1MDD2"/>
<gene>
    <name evidence="1" type="ORF">H7A79_1185</name>
</gene>
<sequence length="42" mass="4833">MLHRLRGGGQNAAGNGIKLLNVSYDVARDFYKEYNPLFIKEY</sequence>
<proteinExistence type="predicted"/>
<dbReference type="EMBL" id="CP060414">
    <property type="protein sequence ID" value="QNT59647.1"/>
    <property type="molecule type" value="Genomic_DNA"/>
</dbReference>
<evidence type="ECO:0000313" key="2">
    <source>
        <dbReference type="Proteomes" id="UP000516412"/>
    </source>
</evidence>
<reference evidence="1" key="1">
    <citation type="submission" date="2024-06" db="EMBL/GenBank/DDBJ databases">
        <title>Complete Genome Sequence of mouse commensal type strain Neisseria musculi.</title>
        <authorList>
            <person name="Thapa E."/>
            <person name="Aluvathingal J."/>
            <person name="Nadendla S."/>
            <person name="Mehta A."/>
            <person name="Tettelin H."/>
            <person name="Weyand N.J."/>
        </authorList>
    </citation>
    <scope>NUCLEOTIDE SEQUENCE</scope>
    <source>
        <strain evidence="1">NW831</strain>
    </source>
</reference>
<accession>A0A7H1MDD2</accession>
<organism evidence="1 2">
    <name type="scientific">Neisseria musculi</name>
    <dbReference type="NCBI Taxonomy" id="1815583"/>
    <lineage>
        <taxon>Bacteria</taxon>
        <taxon>Pseudomonadati</taxon>
        <taxon>Pseudomonadota</taxon>
        <taxon>Betaproteobacteria</taxon>
        <taxon>Neisseriales</taxon>
        <taxon>Neisseriaceae</taxon>
        <taxon>Neisseria</taxon>
    </lineage>
</organism>
<name>A0A7H1MDD2_9NEIS</name>
<protein>
    <submittedName>
        <fullName evidence="1">Sulfate ABC transporter periplasmic sulfate-binding protein</fullName>
    </submittedName>
</protein>
<dbReference type="KEGG" id="nmus:H7A79_1185"/>
<dbReference type="Gene3D" id="3.40.190.10">
    <property type="entry name" value="Periplasmic binding protein-like II"/>
    <property type="match status" value="1"/>
</dbReference>